<proteinExistence type="predicted"/>
<evidence type="ECO:0000313" key="3">
    <source>
        <dbReference type="Proteomes" id="UP001346149"/>
    </source>
</evidence>
<protein>
    <submittedName>
        <fullName evidence="2">Uncharacterized protein</fullName>
    </submittedName>
</protein>
<gene>
    <name evidence="2" type="ORF">SAY86_031737</name>
</gene>
<organism evidence="2 3">
    <name type="scientific">Trapa natans</name>
    <name type="common">Water chestnut</name>
    <dbReference type="NCBI Taxonomy" id="22666"/>
    <lineage>
        <taxon>Eukaryota</taxon>
        <taxon>Viridiplantae</taxon>
        <taxon>Streptophyta</taxon>
        <taxon>Embryophyta</taxon>
        <taxon>Tracheophyta</taxon>
        <taxon>Spermatophyta</taxon>
        <taxon>Magnoliopsida</taxon>
        <taxon>eudicotyledons</taxon>
        <taxon>Gunneridae</taxon>
        <taxon>Pentapetalae</taxon>
        <taxon>rosids</taxon>
        <taxon>malvids</taxon>
        <taxon>Myrtales</taxon>
        <taxon>Lythraceae</taxon>
        <taxon>Trapa</taxon>
    </lineage>
</organism>
<name>A0AAN7LUQ3_TRANT</name>
<dbReference type="Proteomes" id="UP001346149">
    <property type="component" value="Unassembled WGS sequence"/>
</dbReference>
<evidence type="ECO:0000256" key="1">
    <source>
        <dbReference type="SAM" id="MobiDB-lite"/>
    </source>
</evidence>
<keyword evidence="3" id="KW-1185">Reference proteome</keyword>
<comment type="caution">
    <text evidence="2">The sequence shown here is derived from an EMBL/GenBank/DDBJ whole genome shotgun (WGS) entry which is preliminary data.</text>
</comment>
<dbReference type="AlphaFoldDB" id="A0AAN7LUQ3"/>
<feature type="compositionally biased region" description="Basic and acidic residues" evidence="1">
    <location>
        <begin position="1"/>
        <end position="10"/>
    </location>
</feature>
<feature type="region of interest" description="Disordered" evidence="1">
    <location>
        <begin position="1"/>
        <end position="24"/>
    </location>
</feature>
<evidence type="ECO:0000313" key="2">
    <source>
        <dbReference type="EMBL" id="KAK4791324.1"/>
    </source>
</evidence>
<dbReference type="EMBL" id="JAXQNO010000009">
    <property type="protein sequence ID" value="KAK4791324.1"/>
    <property type="molecule type" value="Genomic_DNA"/>
</dbReference>
<reference evidence="2 3" key="1">
    <citation type="journal article" date="2023" name="Hortic Res">
        <title>Pangenome of water caltrop reveals structural variations and asymmetric subgenome divergence after allopolyploidization.</title>
        <authorList>
            <person name="Zhang X."/>
            <person name="Chen Y."/>
            <person name="Wang L."/>
            <person name="Yuan Y."/>
            <person name="Fang M."/>
            <person name="Shi L."/>
            <person name="Lu R."/>
            <person name="Comes H.P."/>
            <person name="Ma Y."/>
            <person name="Chen Y."/>
            <person name="Huang G."/>
            <person name="Zhou Y."/>
            <person name="Zheng Z."/>
            <person name="Qiu Y."/>
        </authorList>
    </citation>
    <scope>NUCLEOTIDE SEQUENCE [LARGE SCALE GENOMIC DNA]</scope>
    <source>
        <strain evidence="2">F231</strain>
    </source>
</reference>
<accession>A0AAN7LUQ3</accession>
<sequence>MAVDSSEKGQDGYSISPWPEEDGMDVGRVSPLEDLSLLDVEDPIKDQMSSNTRLDCEDFLDFEVESLDAYTPCIVDVDIEKENYEMNMKRVLRGHVSLKTGQKLMRLLIDNSTMLLKFTSKEWLCIHAQLVIPIPTVLIGKLLQLGHLVRCTILG</sequence>